<reference evidence="9" key="1">
    <citation type="submission" date="2020-12" db="UniProtKB">
        <authorList>
            <consortium name="WormBaseParasite"/>
        </authorList>
    </citation>
    <scope>IDENTIFICATION</scope>
    <source>
        <strain evidence="9">MHco3</strain>
    </source>
</reference>
<dbReference type="GO" id="GO:0000439">
    <property type="term" value="C:transcription factor TFIIH core complex"/>
    <property type="evidence" value="ECO:0007669"/>
    <property type="project" value="InterPro"/>
</dbReference>
<accession>A0A7I4YMU2</accession>
<evidence type="ECO:0000256" key="3">
    <source>
        <dbReference type="ARBA" id="ARBA00022737"/>
    </source>
</evidence>
<evidence type="ECO:0000313" key="8">
    <source>
        <dbReference type="Proteomes" id="UP000025227"/>
    </source>
</evidence>
<evidence type="ECO:0000256" key="5">
    <source>
        <dbReference type="ARBA" id="ARBA00023163"/>
    </source>
</evidence>
<dbReference type="OrthoDB" id="360521at2759"/>
<feature type="domain" description="BSD" evidence="7">
    <location>
        <begin position="192"/>
        <end position="244"/>
    </location>
</feature>
<evidence type="ECO:0000256" key="6">
    <source>
        <dbReference type="ARBA" id="ARBA00023242"/>
    </source>
</evidence>
<dbReference type="SUPFAM" id="SSF140383">
    <property type="entry name" value="BSD domain-like"/>
    <property type="match status" value="2"/>
</dbReference>
<dbReference type="Proteomes" id="UP000025227">
    <property type="component" value="Unplaced"/>
</dbReference>
<dbReference type="InterPro" id="IPR005607">
    <property type="entry name" value="BSD_dom"/>
</dbReference>
<evidence type="ECO:0000256" key="2">
    <source>
        <dbReference type="ARBA" id="ARBA00009448"/>
    </source>
</evidence>
<organism evidence="8 9">
    <name type="scientific">Haemonchus contortus</name>
    <name type="common">Barber pole worm</name>
    <dbReference type="NCBI Taxonomy" id="6289"/>
    <lineage>
        <taxon>Eukaryota</taxon>
        <taxon>Metazoa</taxon>
        <taxon>Ecdysozoa</taxon>
        <taxon>Nematoda</taxon>
        <taxon>Chromadorea</taxon>
        <taxon>Rhabditida</taxon>
        <taxon>Rhabditina</taxon>
        <taxon>Rhabditomorpha</taxon>
        <taxon>Strongyloidea</taxon>
        <taxon>Trichostrongylidae</taxon>
        <taxon>Haemonchus</taxon>
    </lineage>
</organism>
<evidence type="ECO:0000259" key="7">
    <source>
        <dbReference type="PROSITE" id="PS50858"/>
    </source>
</evidence>
<keyword evidence="6" id="KW-0539">Nucleus</keyword>
<proteinExistence type="inferred from homology"/>
<dbReference type="OMA" id="PHEMTEQ"/>
<dbReference type="PROSITE" id="PS50858">
    <property type="entry name" value="BSD"/>
    <property type="match status" value="2"/>
</dbReference>
<dbReference type="Gene3D" id="6.10.140.1200">
    <property type="match status" value="1"/>
</dbReference>
<dbReference type="InterPro" id="IPR011993">
    <property type="entry name" value="PH-like_dom_sf"/>
</dbReference>
<dbReference type="WBParaSite" id="HCON_00110710-00001">
    <property type="protein sequence ID" value="HCON_00110710-00001"/>
    <property type="gene ID" value="HCON_00110710"/>
</dbReference>
<dbReference type="SMART" id="SM00751">
    <property type="entry name" value="BSD"/>
    <property type="match status" value="2"/>
</dbReference>
<evidence type="ECO:0000313" key="9">
    <source>
        <dbReference type="WBParaSite" id="HCON_00110710-00001"/>
    </source>
</evidence>
<dbReference type="InterPro" id="IPR035925">
    <property type="entry name" value="BSD_dom_sf"/>
</dbReference>
<feature type="domain" description="BSD" evidence="7">
    <location>
        <begin position="125"/>
        <end position="174"/>
    </location>
</feature>
<dbReference type="CDD" id="cd13229">
    <property type="entry name" value="PH_TFIIH"/>
    <property type="match status" value="1"/>
</dbReference>
<name>A0A7I4YMU2_HAECO</name>
<comment type="similarity">
    <text evidence="2">Belongs to the TFB1 family.</text>
</comment>
<keyword evidence="4" id="KW-0805">Transcription regulation</keyword>
<keyword evidence="5" id="KW-0804">Transcription</keyword>
<dbReference type="Pfam" id="PF08567">
    <property type="entry name" value="PH_TFIIH"/>
    <property type="match status" value="1"/>
</dbReference>
<dbReference type="GO" id="GO:0006351">
    <property type="term" value="P:DNA-templated transcription"/>
    <property type="evidence" value="ECO:0007669"/>
    <property type="project" value="InterPro"/>
</dbReference>
<evidence type="ECO:0000256" key="1">
    <source>
        <dbReference type="ARBA" id="ARBA00004123"/>
    </source>
</evidence>
<dbReference type="InterPro" id="IPR027079">
    <property type="entry name" value="Tfb1/GTF2H1"/>
</dbReference>
<dbReference type="Pfam" id="PF03909">
    <property type="entry name" value="BSD"/>
    <property type="match status" value="1"/>
</dbReference>
<sequence length="537" mass="61734">MIDTSELLLSLDHVKYRKSGDGRSPIGRLLLYKEHVEWRDNAGPEVLYVKFMQIKGQRVSPPNKSKVQLQLVLQNDDQATFVFLNPALDKEGLIKERDLLKETLQQSLIAHRQRVNQLAATNEQDIKQTELREKQRILGENKQLDQLYTHLVASKLISAQDFWTDYYSSTGIVEDKSGISGAFLTNIVQQEGTNGIKLNLNTEIIQAVFNTYPAVEKKHLELVPHEMTESQFWTKFFQSHYFHREREVLPNPNDPFSDCVKMDEAEMEKLHDDGVYRKRFDLEHLDDNVVKELTKQESNKPATKATLVRRCNYLSEKILSALKPSTSSSDATDSPSKLSGFGVLNRIIEEEESRLESSELMDQTGQQECQNLCIKADQEGINRRFPPEEAANFKDIVITLLESSSDEDILIPEDEELVNFEVMDGDLNDADQEYAEKGCGDPGDWGLSPVQLNELRAIHDAVAELLKHFWMCFPPVTPELEEKLLRMIRTLQTYESNQLRDAERQFGKQNVQHCYNMLARAHARFKVYKQRKSARGQ</sequence>
<evidence type="ECO:0000256" key="4">
    <source>
        <dbReference type="ARBA" id="ARBA00023015"/>
    </source>
</evidence>
<comment type="subcellular location">
    <subcellularLocation>
        <location evidence="1">Nucleus</location>
    </subcellularLocation>
</comment>
<dbReference type="GO" id="GO:0006289">
    <property type="term" value="P:nucleotide-excision repair"/>
    <property type="evidence" value="ECO:0007669"/>
    <property type="project" value="InterPro"/>
</dbReference>
<dbReference type="SUPFAM" id="SSF50729">
    <property type="entry name" value="PH domain-like"/>
    <property type="match status" value="1"/>
</dbReference>
<keyword evidence="8" id="KW-1185">Reference proteome</keyword>
<dbReference type="PANTHER" id="PTHR12856">
    <property type="entry name" value="TRANSCRIPTION INITIATION FACTOR IIH-RELATED"/>
    <property type="match status" value="1"/>
</dbReference>
<dbReference type="AlphaFoldDB" id="A0A7I4YMU2"/>
<keyword evidence="3" id="KW-0677">Repeat</keyword>
<dbReference type="Gene3D" id="2.30.29.30">
    <property type="entry name" value="Pleckstrin-homology domain (PH domain)/Phosphotyrosine-binding domain (PTB)"/>
    <property type="match status" value="1"/>
</dbReference>
<dbReference type="InterPro" id="IPR013876">
    <property type="entry name" value="TFIIH_BTF_p62_N"/>
</dbReference>
<dbReference type="Gene3D" id="1.10.3970.10">
    <property type="entry name" value="BSD domain"/>
    <property type="match status" value="1"/>
</dbReference>
<protein>
    <submittedName>
        <fullName evidence="9">BSD domain-containing protein</fullName>
    </submittedName>
</protein>